<dbReference type="PROSITE" id="PS50011">
    <property type="entry name" value="PROTEIN_KINASE_DOM"/>
    <property type="match status" value="1"/>
</dbReference>
<dbReference type="SUPFAM" id="SSF56112">
    <property type="entry name" value="Protein kinase-like (PK-like)"/>
    <property type="match status" value="1"/>
</dbReference>
<keyword evidence="10" id="KW-0464">Manganese</keyword>
<dbReference type="PANTHER" id="PTHR47634">
    <property type="entry name" value="PROTEIN KINASE DOMAIN-CONTAINING PROTEIN-RELATED"/>
    <property type="match status" value="1"/>
</dbReference>
<dbReference type="InterPro" id="IPR011051">
    <property type="entry name" value="RmlC_Cupin_sf"/>
</dbReference>
<dbReference type="SMART" id="SM00220">
    <property type="entry name" value="S_TKc"/>
    <property type="match status" value="1"/>
</dbReference>
<feature type="active site" description="Proton donor" evidence="9">
    <location>
        <position position="616"/>
    </location>
</feature>
<dbReference type="PANTHER" id="PTHR47634:SF9">
    <property type="entry name" value="PROTEIN KINASE DOMAIN-CONTAINING PROTEIN-RELATED"/>
    <property type="match status" value="1"/>
</dbReference>
<dbReference type="InterPro" id="IPR014710">
    <property type="entry name" value="RmlC-like_jellyroll"/>
</dbReference>
<dbReference type="CDD" id="cd20305">
    <property type="entry name" value="cupin_OxDC_C"/>
    <property type="match status" value="1"/>
</dbReference>
<dbReference type="GO" id="GO:0005524">
    <property type="term" value="F:ATP binding"/>
    <property type="evidence" value="ECO:0007669"/>
    <property type="project" value="UniProtKB-UniRule"/>
</dbReference>
<feature type="binding site" evidence="11">
    <location>
        <position position="82"/>
    </location>
    <ligand>
        <name>ATP</name>
        <dbReference type="ChEBI" id="CHEBI:30616"/>
    </ligand>
</feature>
<evidence type="ECO:0000256" key="7">
    <source>
        <dbReference type="ARBA" id="ARBA00047899"/>
    </source>
</evidence>
<evidence type="ECO:0000259" key="13">
    <source>
        <dbReference type="PROSITE" id="PS50011"/>
    </source>
</evidence>
<reference evidence="14" key="1">
    <citation type="submission" date="2023-11" db="EMBL/GenBank/DDBJ databases">
        <authorList>
            <person name="Alioto T."/>
            <person name="Alioto T."/>
            <person name="Gomez Garrido J."/>
        </authorList>
    </citation>
    <scope>NUCLEOTIDE SEQUENCE</scope>
</reference>
<dbReference type="Gene3D" id="2.60.120.10">
    <property type="entry name" value="Jelly Rolls"/>
    <property type="match status" value="2"/>
</dbReference>
<keyword evidence="5" id="KW-0418">Kinase</keyword>
<dbReference type="InterPro" id="IPR017774">
    <property type="entry name" value="Bicupin_oxalate_deCO2ase/Oxase"/>
</dbReference>
<dbReference type="GO" id="GO:0033609">
    <property type="term" value="P:oxalate metabolic process"/>
    <property type="evidence" value="ECO:0007669"/>
    <property type="project" value="InterPro"/>
</dbReference>
<protein>
    <recommendedName>
        <fullName evidence="1">non-specific serine/threonine protein kinase</fullName>
        <ecNumber evidence="1">2.7.11.1</ecNumber>
    </recommendedName>
</protein>
<dbReference type="Pfam" id="PF00069">
    <property type="entry name" value="Pkinase"/>
    <property type="match status" value="2"/>
</dbReference>
<comment type="catalytic activity">
    <reaction evidence="7">
        <text>L-threonyl-[protein] + ATP = O-phospho-L-threonyl-[protein] + ADP + H(+)</text>
        <dbReference type="Rhea" id="RHEA:46608"/>
        <dbReference type="Rhea" id="RHEA-COMP:11060"/>
        <dbReference type="Rhea" id="RHEA-COMP:11605"/>
        <dbReference type="ChEBI" id="CHEBI:15378"/>
        <dbReference type="ChEBI" id="CHEBI:30013"/>
        <dbReference type="ChEBI" id="CHEBI:30616"/>
        <dbReference type="ChEBI" id="CHEBI:61977"/>
        <dbReference type="ChEBI" id="CHEBI:456216"/>
        <dbReference type="EC" id="2.7.11.1"/>
    </reaction>
</comment>
<dbReference type="Pfam" id="PF00190">
    <property type="entry name" value="Cupin_1"/>
    <property type="match status" value="2"/>
</dbReference>
<evidence type="ECO:0000256" key="9">
    <source>
        <dbReference type="PIRSR" id="PIRSR617774-1"/>
    </source>
</evidence>
<dbReference type="InterPro" id="IPR017441">
    <property type="entry name" value="Protein_kinase_ATP_BS"/>
</dbReference>
<name>A0AAI8Z9N2_9PEZI</name>
<keyword evidence="6 11" id="KW-0067">ATP-binding</keyword>
<keyword evidence="3" id="KW-0808">Transferase</keyword>
<feature type="binding site" evidence="10">
    <location>
        <position position="380"/>
    </location>
    <ligand>
        <name>Mn(2+)</name>
        <dbReference type="ChEBI" id="CHEBI:29035"/>
        <label>1</label>
    </ligand>
</feature>
<feature type="binding site" evidence="10">
    <location>
        <position position="376"/>
    </location>
    <ligand>
        <name>Mn(2+)</name>
        <dbReference type="ChEBI" id="CHEBI:29035"/>
        <label>1</label>
    </ligand>
</feature>
<evidence type="ECO:0000313" key="14">
    <source>
        <dbReference type="EMBL" id="CAK4034952.1"/>
    </source>
</evidence>
<evidence type="ECO:0000256" key="12">
    <source>
        <dbReference type="SAM" id="MobiDB-lite"/>
    </source>
</evidence>
<evidence type="ECO:0000313" key="15">
    <source>
        <dbReference type="Proteomes" id="UP001296104"/>
    </source>
</evidence>
<keyword evidence="4 11" id="KW-0547">Nucleotide-binding</keyword>
<dbReference type="InterPro" id="IPR051334">
    <property type="entry name" value="SRPK"/>
</dbReference>
<keyword evidence="10" id="KW-0479">Metal-binding</keyword>
<evidence type="ECO:0000256" key="11">
    <source>
        <dbReference type="PROSITE-ProRule" id="PRU10141"/>
    </source>
</evidence>
<dbReference type="GO" id="GO:0004674">
    <property type="term" value="F:protein serine/threonine kinase activity"/>
    <property type="evidence" value="ECO:0007669"/>
    <property type="project" value="UniProtKB-KW"/>
</dbReference>
<comment type="caution">
    <text evidence="14">The sequence shown here is derived from an EMBL/GenBank/DDBJ whole genome shotgun (WGS) entry which is preliminary data.</text>
</comment>
<evidence type="ECO:0000256" key="8">
    <source>
        <dbReference type="ARBA" id="ARBA00048679"/>
    </source>
</evidence>
<evidence type="ECO:0000256" key="3">
    <source>
        <dbReference type="ARBA" id="ARBA00022679"/>
    </source>
</evidence>
<dbReference type="NCBIfam" id="TIGR03404">
    <property type="entry name" value="bicupin_oxalic"/>
    <property type="match status" value="1"/>
</dbReference>
<dbReference type="InterPro" id="IPR000719">
    <property type="entry name" value="Prot_kinase_dom"/>
</dbReference>
<dbReference type="EMBL" id="CAVMBE010000155">
    <property type="protein sequence ID" value="CAK4034952.1"/>
    <property type="molecule type" value="Genomic_DNA"/>
</dbReference>
<dbReference type="GO" id="GO:0000245">
    <property type="term" value="P:spliceosomal complex assembly"/>
    <property type="evidence" value="ECO:0007669"/>
    <property type="project" value="TreeGrafter"/>
</dbReference>
<dbReference type="AlphaFoldDB" id="A0AAI8Z9N2"/>
<dbReference type="InterPro" id="IPR006045">
    <property type="entry name" value="Cupin_1"/>
</dbReference>
<dbReference type="Gene3D" id="3.30.200.20">
    <property type="entry name" value="Phosphorylase Kinase, domain 1"/>
    <property type="match status" value="1"/>
</dbReference>
<dbReference type="Proteomes" id="UP001296104">
    <property type="component" value="Unassembled WGS sequence"/>
</dbReference>
<dbReference type="GO" id="GO:0050684">
    <property type="term" value="P:regulation of mRNA processing"/>
    <property type="evidence" value="ECO:0007669"/>
    <property type="project" value="TreeGrafter"/>
</dbReference>
<feature type="compositionally biased region" description="Polar residues" evidence="12">
    <location>
        <begin position="18"/>
        <end position="31"/>
    </location>
</feature>
<dbReference type="SMART" id="SM00835">
    <property type="entry name" value="Cupin_1"/>
    <property type="match status" value="2"/>
</dbReference>
<dbReference type="Gene3D" id="1.10.510.10">
    <property type="entry name" value="Transferase(Phosphotransferase) domain 1"/>
    <property type="match status" value="1"/>
</dbReference>
<evidence type="ECO:0000256" key="4">
    <source>
        <dbReference type="ARBA" id="ARBA00022741"/>
    </source>
</evidence>
<dbReference type="GO" id="GO:0005737">
    <property type="term" value="C:cytoplasm"/>
    <property type="evidence" value="ECO:0007669"/>
    <property type="project" value="TreeGrafter"/>
</dbReference>
<dbReference type="PROSITE" id="PS00107">
    <property type="entry name" value="PROTEIN_KINASE_ATP"/>
    <property type="match status" value="1"/>
</dbReference>
<gene>
    <name evidence="14" type="ORF">LECACI_7A010110</name>
</gene>
<evidence type="ECO:0000256" key="10">
    <source>
        <dbReference type="PIRSR" id="PIRSR617774-2"/>
    </source>
</evidence>
<evidence type="ECO:0000256" key="2">
    <source>
        <dbReference type="ARBA" id="ARBA00022527"/>
    </source>
</evidence>
<comment type="catalytic activity">
    <reaction evidence="8">
        <text>L-seryl-[protein] + ATP = O-phospho-L-seryl-[protein] + ADP + H(+)</text>
        <dbReference type="Rhea" id="RHEA:17989"/>
        <dbReference type="Rhea" id="RHEA-COMP:9863"/>
        <dbReference type="Rhea" id="RHEA-COMP:11604"/>
        <dbReference type="ChEBI" id="CHEBI:15378"/>
        <dbReference type="ChEBI" id="CHEBI:29999"/>
        <dbReference type="ChEBI" id="CHEBI:30616"/>
        <dbReference type="ChEBI" id="CHEBI:83421"/>
        <dbReference type="ChEBI" id="CHEBI:456216"/>
        <dbReference type="EC" id="2.7.11.1"/>
    </reaction>
</comment>
<feature type="region of interest" description="Disordered" evidence="12">
    <location>
        <begin position="10"/>
        <end position="34"/>
    </location>
</feature>
<dbReference type="SUPFAM" id="SSF51182">
    <property type="entry name" value="RmlC-like cupins"/>
    <property type="match status" value="1"/>
</dbReference>
<feature type="binding site" evidence="10">
    <location>
        <position position="562"/>
    </location>
    <ligand>
        <name>Mn(2+)</name>
        <dbReference type="ChEBI" id="CHEBI:29035"/>
        <label>2</label>
    </ligand>
</feature>
<dbReference type="GO" id="GO:0046872">
    <property type="term" value="F:metal ion binding"/>
    <property type="evidence" value="ECO:0007669"/>
    <property type="project" value="UniProtKB-KW"/>
</dbReference>
<dbReference type="InterPro" id="IPR011009">
    <property type="entry name" value="Kinase-like_dom_sf"/>
</dbReference>
<feature type="binding site" evidence="10">
    <location>
        <position position="555"/>
    </location>
    <ligand>
        <name>Mn(2+)</name>
        <dbReference type="ChEBI" id="CHEBI:29035"/>
        <label>2</label>
    </ligand>
</feature>
<sequence length="663" mass="72601">MPRLLKGWLPNFGPTKVTPKSTINEEATPTSRPEGLSQICIASPKDTFNHGRYEAIRQLGAGRYSHVWLARDLEKESFVALKLLNADCYGGNHDIFEVDIVKAISHRQNKLEDTSESHVIEFLDVFDTESQAGTHRCIVMPVLGCDLDAQARRFPGRRVPVQIMKQITRQLLLGLEFLHNSCRVIHTGAIILRPLRVPANSIVDLQPSNVCFEITQTEIDRIAQGASADEVTTTITGTNQDCVRIIDLGVASWVDKHLSDNIQPEHLRAPEVIIGASWGPAVDIWSLGCLVIEFTKGHIAFPGAASKDGAWSSEDDHLAQYMEVLGPMPLTLLQRGSKTSKYFDEEGSYCSQNQSKDIAGAQQHLKKGAAREMHWHRVAEWGFVYAGRVAVGAVDENGKNSWDILEVGDIWYFPKGAAHVVQGLEDENEYLLVFDDGNFEAAGTTFNVDDWIAHTPKDILAKNFGVNESIFNSVPATNPVIAAGNVSNSTVDHPYGDLSANKSSSYVIHSGDVAPIVAPGGGGTIQIFDSRSFPISTTIAASVVTIKPGGLRELHWHPTAEEWVYFAQGQARATIFTGNAAARTFDFAAGDTAVFPDNSGHYVINTSETEDLVWIEIFKADRVADISLTQWLALTPAAVVSQILNISVDAVKTLKKQKQLIIA</sequence>
<feature type="domain" description="Protein kinase" evidence="13">
    <location>
        <begin position="53"/>
        <end position="379"/>
    </location>
</feature>
<comment type="cofactor">
    <cofactor evidence="10">
        <name>Mn(2+)</name>
        <dbReference type="ChEBI" id="CHEBI:29035"/>
    </cofactor>
    <text evidence="10">Binds 2 manganese ions per subunit.</text>
</comment>
<accession>A0AAI8Z9N2</accession>
<feature type="binding site" evidence="10">
    <location>
        <position position="374"/>
    </location>
    <ligand>
        <name>Mn(2+)</name>
        <dbReference type="ChEBI" id="CHEBI:29035"/>
        <label>1</label>
    </ligand>
</feature>
<proteinExistence type="predicted"/>
<feature type="binding site" evidence="10">
    <location>
        <position position="419"/>
    </location>
    <ligand>
        <name>Mn(2+)</name>
        <dbReference type="ChEBI" id="CHEBI:29035"/>
        <label>1</label>
    </ligand>
</feature>
<evidence type="ECO:0000256" key="5">
    <source>
        <dbReference type="ARBA" id="ARBA00022777"/>
    </source>
</evidence>
<dbReference type="GO" id="GO:0005634">
    <property type="term" value="C:nucleus"/>
    <property type="evidence" value="ECO:0007669"/>
    <property type="project" value="TreeGrafter"/>
</dbReference>
<evidence type="ECO:0000256" key="6">
    <source>
        <dbReference type="ARBA" id="ARBA00022840"/>
    </source>
</evidence>
<keyword evidence="2" id="KW-0723">Serine/threonine-protein kinase</keyword>
<dbReference type="EC" id="2.7.11.1" evidence="1"/>
<organism evidence="14 15">
    <name type="scientific">Lecanosticta acicola</name>
    <dbReference type="NCBI Taxonomy" id="111012"/>
    <lineage>
        <taxon>Eukaryota</taxon>
        <taxon>Fungi</taxon>
        <taxon>Dikarya</taxon>
        <taxon>Ascomycota</taxon>
        <taxon>Pezizomycotina</taxon>
        <taxon>Dothideomycetes</taxon>
        <taxon>Dothideomycetidae</taxon>
        <taxon>Mycosphaerellales</taxon>
        <taxon>Mycosphaerellaceae</taxon>
        <taxon>Lecanosticta</taxon>
    </lineage>
</organism>
<feature type="binding site" evidence="10">
    <location>
        <position position="601"/>
    </location>
    <ligand>
        <name>Mn(2+)</name>
        <dbReference type="ChEBI" id="CHEBI:29035"/>
        <label>2</label>
    </ligand>
</feature>
<feature type="binding site" evidence="10">
    <location>
        <position position="557"/>
    </location>
    <ligand>
        <name>Mn(2+)</name>
        <dbReference type="ChEBI" id="CHEBI:29035"/>
        <label>2</label>
    </ligand>
</feature>
<evidence type="ECO:0000256" key="1">
    <source>
        <dbReference type="ARBA" id="ARBA00012513"/>
    </source>
</evidence>
<keyword evidence="15" id="KW-1185">Reference proteome</keyword>